<sequence length="61" mass="6772">MTSFDSGGPSRSDVFKHQWTDGATQCLDAFPQTKSVQLGRIDAHQISTKGFRVTGRWICRG</sequence>
<dbReference type="Proteomes" id="UP000503498">
    <property type="component" value="Chromosome"/>
</dbReference>
<reference evidence="1 2" key="1">
    <citation type="submission" date="2020-04" db="EMBL/GenBank/DDBJ databases">
        <title>Genome-Wide Identification of 5-Methylcytosine Sites in Bacterial Genomes By High-Throughput Sequencing of MspJI Restriction Fragments.</title>
        <authorList>
            <person name="Wu V."/>
        </authorList>
    </citation>
    <scope>NUCLEOTIDE SEQUENCE [LARGE SCALE GENOMIC DNA]</scope>
    <source>
        <strain evidence="1 2">NEB122</strain>
    </source>
</reference>
<dbReference type="EMBL" id="CP051651">
    <property type="protein sequence ID" value="QJD70084.1"/>
    <property type="molecule type" value="Genomic_DNA"/>
</dbReference>
<protein>
    <submittedName>
        <fullName evidence="1">Uncharacterized protein</fullName>
    </submittedName>
</protein>
<proteinExistence type="predicted"/>
<gene>
    <name evidence="1" type="ORF">HG421_13120</name>
</gene>
<accession>A0A7Z2VEC1</accession>
<evidence type="ECO:0000313" key="1">
    <source>
        <dbReference type="EMBL" id="QJD70084.1"/>
    </source>
</evidence>
<evidence type="ECO:0000313" key="2">
    <source>
        <dbReference type="Proteomes" id="UP000503498"/>
    </source>
</evidence>
<reference evidence="1 2" key="2">
    <citation type="submission" date="2020-04" db="EMBL/GenBank/DDBJ databases">
        <authorList>
            <person name="Fomenkov A."/>
            <person name="Anton B.P."/>
            <person name="Roberts R.J."/>
        </authorList>
    </citation>
    <scope>NUCLEOTIDE SEQUENCE [LARGE SCALE GENOMIC DNA]</scope>
    <source>
        <strain evidence="1 2">NEB122</strain>
    </source>
</reference>
<dbReference type="AlphaFoldDB" id="A0A7Z2VEC1"/>
<name>A0A7Z2VEC1_XANCA</name>
<organism evidence="1 2">
    <name type="scientific">Xanthomonas campestris pv. badrii</name>
    <dbReference type="NCBI Taxonomy" id="149696"/>
    <lineage>
        <taxon>Bacteria</taxon>
        <taxon>Pseudomonadati</taxon>
        <taxon>Pseudomonadota</taxon>
        <taxon>Gammaproteobacteria</taxon>
        <taxon>Lysobacterales</taxon>
        <taxon>Lysobacteraceae</taxon>
        <taxon>Xanthomonas</taxon>
    </lineage>
</organism>